<dbReference type="InParanoid" id="I1IA31"/>
<proteinExistence type="predicted"/>
<keyword evidence="1" id="KW-0812">Transmembrane</keyword>
<dbReference type="Proteomes" id="UP000008810">
    <property type="component" value="Chromosome 3"/>
</dbReference>
<dbReference type="HOGENOM" id="CLU_1837864_0_0_1"/>
<evidence type="ECO:0000313" key="3">
    <source>
        <dbReference type="EnsemblPlants" id="KQJ99652"/>
    </source>
</evidence>
<keyword evidence="1" id="KW-0472">Membrane</keyword>
<keyword evidence="4" id="KW-1185">Reference proteome</keyword>
<evidence type="ECO:0000256" key="1">
    <source>
        <dbReference type="SAM" id="Phobius"/>
    </source>
</evidence>
<sequence>MASSLPWRPLRIPFPWLRIPFPWLSSLSLMWFLSLLLNPRTTTCTLQQSRLEKGMCFLKFTAKVPVCNKNPYFQLRIAIRVIVKHPDKWYSTQNTMVAEQFCMKQVNEIFSVMGMHETMCQLCSQSIVAQKCRSIPNLDV</sequence>
<dbReference type="AlphaFoldDB" id="I1IA31"/>
<dbReference type="EnsemblPlants" id="KQJ99652">
    <property type="protein sequence ID" value="KQJ99652"/>
    <property type="gene ID" value="BRADI_3g44500v3"/>
</dbReference>
<dbReference type="EMBL" id="CM000882">
    <property type="protein sequence ID" value="KQJ99652.1"/>
    <property type="molecule type" value="Genomic_DNA"/>
</dbReference>
<accession>I1IA31</accession>
<dbReference type="Gramene" id="KQJ99652">
    <property type="protein sequence ID" value="KQJ99652"/>
    <property type="gene ID" value="BRADI_3g44500v3"/>
</dbReference>
<protein>
    <submittedName>
        <fullName evidence="2 3">Uncharacterized protein</fullName>
    </submittedName>
</protein>
<reference evidence="3" key="3">
    <citation type="submission" date="2018-08" db="UniProtKB">
        <authorList>
            <consortium name="EnsemblPlants"/>
        </authorList>
    </citation>
    <scope>IDENTIFICATION</scope>
    <source>
        <strain evidence="3">cv. Bd21</strain>
    </source>
</reference>
<name>I1IA31_BRADI</name>
<gene>
    <name evidence="2" type="ORF">BRADI_3g44500v3</name>
</gene>
<feature type="transmembrane region" description="Helical" evidence="1">
    <location>
        <begin position="20"/>
        <end position="37"/>
    </location>
</feature>
<keyword evidence="1" id="KW-1133">Transmembrane helix</keyword>
<reference evidence="2" key="2">
    <citation type="submission" date="2017-06" db="EMBL/GenBank/DDBJ databases">
        <title>WGS assembly of Brachypodium distachyon.</title>
        <authorList>
            <consortium name="The International Brachypodium Initiative"/>
            <person name="Lucas S."/>
            <person name="Harmon-Smith M."/>
            <person name="Lail K."/>
            <person name="Tice H."/>
            <person name="Grimwood J."/>
            <person name="Bruce D."/>
            <person name="Barry K."/>
            <person name="Shu S."/>
            <person name="Lindquist E."/>
            <person name="Wang M."/>
            <person name="Pitluck S."/>
            <person name="Vogel J.P."/>
            <person name="Garvin D.F."/>
            <person name="Mockler T.C."/>
            <person name="Schmutz J."/>
            <person name="Rokhsar D."/>
            <person name="Bevan M.W."/>
        </authorList>
    </citation>
    <scope>NUCLEOTIDE SEQUENCE</scope>
    <source>
        <strain evidence="2">Bd21</strain>
    </source>
</reference>
<organism evidence="3">
    <name type="scientific">Brachypodium distachyon</name>
    <name type="common">Purple false brome</name>
    <name type="synonym">Trachynia distachya</name>
    <dbReference type="NCBI Taxonomy" id="15368"/>
    <lineage>
        <taxon>Eukaryota</taxon>
        <taxon>Viridiplantae</taxon>
        <taxon>Streptophyta</taxon>
        <taxon>Embryophyta</taxon>
        <taxon>Tracheophyta</taxon>
        <taxon>Spermatophyta</taxon>
        <taxon>Magnoliopsida</taxon>
        <taxon>Liliopsida</taxon>
        <taxon>Poales</taxon>
        <taxon>Poaceae</taxon>
        <taxon>BOP clade</taxon>
        <taxon>Pooideae</taxon>
        <taxon>Stipodae</taxon>
        <taxon>Brachypodieae</taxon>
        <taxon>Brachypodium</taxon>
    </lineage>
</organism>
<reference evidence="2 3" key="1">
    <citation type="journal article" date="2010" name="Nature">
        <title>Genome sequencing and analysis of the model grass Brachypodium distachyon.</title>
        <authorList>
            <consortium name="International Brachypodium Initiative"/>
        </authorList>
    </citation>
    <scope>NUCLEOTIDE SEQUENCE [LARGE SCALE GENOMIC DNA]</scope>
    <source>
        <strain evidence="2 3">Bd21</strain>
    </source>
</reference>
<evidence type="ECO:0000313" key="2">
    <source>
        <dbReference type="EMBL" id="KQJ99652.1"/>
    </source>
</evidence>
<evidence type="ECO:0000313" key="4">
    <source>
        <dbReference type="Proteomes" id="UP000008810"/>
    </source>
</evidence>